<evidence type="ECO:0000259" key="6">
    <source>
        <dbReference type="PROSITE" id="PS51319"/>
    </source>
</evidence>
<dbReference type="InterPro" id="IPR003617">
    <property type="entry name" value="TFIIS/CRSP70_N_sub"/>
</dbReference>
<proteinExistence type="predicted"/>
<evidence type="ECO:0000256" key="5">
    <source>
        <dbReference type="SAM" id="MobiDB-lite"/>
    </source>
</evidence>
<dbReference type="Gene3D" id="1.20.930.10">
    <property type="entry name" value="Conserved domain common to transcription factors TFIIS, elongin A, CRSP70"/>
    <property type="match status" value="1"/>
</dbReference>
<evidence type="ECO:0000256" key="2">
    <source>
        <dbReference type="ARBA" id="ARBA00023242"/>
    </source>
</evidence>
<dbReference type="Gene3D" id="6.10.250.3180">
    <property type="match status" value="1"/>
</dbReference>
<dbReference type="PROSITE" id="PS51319">
    <property type="entry name" value="TFIIS_N"/>
    <property type="match status" value="1"/>
</dbReference>
<feature type="compositionally biased region" description="Basic and acidic residues" evidence="5">
    <location>
        <begin position="75"/>
        <end position="97"/>
    </location>
</feature>
<feature type="region of interest" description="Disordered" evidence="5">
    <location>
        <begin position="337"/>
        <end position="374"/>
    </location>
</feature>
<feature type="domain" description="TFIIS N-terminal" evidence="6">
    <location>
        <begin position="1"/>
        <end position="65"/>
    </location>
</feature>
<dbReference type="SUPFAM" id="SSF47676">
    <property type="entry name" value="Conserved domain common to transcription factors TFIIS, elongin A, CRSP70"/>
    <property type="match status" value="1"/>
</dbReference>
<dbReference type="Pfam" id="PF06881">
    <property type="entry name" value="Elongin_A"/>
    <property type="match status" value="1"/>
</dbReference>
<protein>
    <submittedName>
        <fullName evidence="8">TFIIS N-terminal domain-containing protein</fullName>
    </submittedName>
</protein>
<evidence type="ECO:0000313" key="7">
    <source>
        <dbReference type="Proteomes" id="UP000038045"/>
    </source>
</evidence>
<dbReference type="InterPro" id="IPR035441">
    <property type="entry name" value="TFIIS/LEDGF_dom_sf"/>
</dbReference>
<dbReference type="InterPro" id="IPR017923">
    <property type="entry name" value="TFIIS_N"/>
</dbReference>
<dbReference type="Proteomes" id="UP000038045">
    <property type="component" value="Unplaced"/>
</dbReference>
<evidence type="ECO:0000313" key="8">
    <source>
        <dbReference type="WBParaSite" id="PTRK_0000199400.1"/>
    </source>
</evidence>
<dbReference type="GO" id="GO:0070449">
    <property type="term" value="C:elongin complex"/>
    <property type="evidence" value="ECO:0007669"/>
    <property type="project" value="InterPro"/>
</dbReference>
<dbReference type="AlphaFoldDB" id="A0A0N4Z4S8"/>
<keyword evidence="7" id="KW-1185">Reference proteome</keyword>
<keyword evidence="2 3" id="KW-0539">Nucleus</keyword>
<organism evidence="7 8">
    <name type="scientific">Parastrongyloides trichosuri</name>
    <name type="common">Possum-specific nematode worm</name>
    <dbReference type="NCBI Taxonomy" id="131310"/>
    <lineage>
        <taxon>Eukaryota</taxon>
        <taxon>Metazoa</taxon>
        <taxon>Ecdysozoa</taxon>
        <taxon>Nematoda</taxon>
        <taxon>Chromadorea</taxon>
        <taxon>Rhabditida</taxon>
        <taxon>Tylenchina</taxon>
        <taxon>Panagrolaimomorpha</taxon>
        <taxon>Strongyloidoidea</taxon>
        <taxon>Strongyloididae</taxon>
        <taxon>Parastrongyloides</taxon>
    </lineage>
</organism>
<dbReference type="GO" id="GO:0006368">
    <property type="term" value="P:transcription elongation by RNA polymerase II"/>
    <property type="evidence" value="ECO:0007669"/>
    <property type="project" value="InterPro"/>
</dbReference>
<dbReference type="SMART" id="SM00509">
    <property type="entry name" value="TFS2N"/>
    <property type="match status" value="1"/>
</dbReference>
<evidence type="ECO:0000256" key="4">
    <source>
        <dbReference type="SAM" id="Coils"/>
    </source>
</evidence>
<accession>A0A0N4Z4S8</accession>
<comment type="subcellular location">
    <subcellularLocation>
        <location evidence="1 3">Nucleus</location>
    </subcellularLocation>
</comment>
<evidence type="ECO:0000256" key="1">
    <source>
        <dbReference type="ARBA" id="ARBA00004123"/>
    </source>
</evidence>
<reference evidence="8" key="1">
    <citation type="submission" date="2017-02" db="UniProtKB">
        <authorList>
            <consortium name="WormBaseParasite"/>
        </authorList>
    </citation>
    <scope>IDENTIFICATION</scope>
</reference>
<dbReference type="InterPro" id="IPR010684">
    <property type="entry name" value="RNA_pol_II_trans_fac_SIII_A"/>
</dbReference>
<dbReference type="WBParaSite" id="PTRK_0000199400.1">
    <property type="protein sequence ID" value="PTRK_0000199400.1"/>
    <property type="gene ID" value="PTRK_0000199400"/>
</dbReference>
<name>A0A0N4Z4S8_PARTI</name>
<sequence length="386" mass="43483">MGSLGDADKSVIYLSKLRKLPINLELLVSTGIGKVVNKIVKRGNEEESKLAKEIVTEWKSIINSSENEASNVKDTSSKMKEESKVIEGRKRKSTIDDTDSKKIKKEVKIGESNDKQLSFMDALKESTKSEFKPIKKRVVEKKSKDDVFCKNIINMHVPLIKLDQPKVIEKKENQSTDNFEIKCVKSKIHVYACSGKAKKINLINGQPPTLLSFCQDVVKKNVDKIEFVGLIPYHILKPALERASPETLLKIVKRNPQIEEECDELFYNICKRKPNQFKNRGSESWKETYVRTLKEEEEKFAMLTRKIATVNKKSSASQRKAEVIDLKQVGNRGASIYARSSGQGSYGGSRKGGLEAKYSSSTPKNGPQKKGFLMAKTLRMFKSGGK</sequence>
<dbReference type="STRING" id="131310.A0A0N4Z4S8"/>
<dbReference type="InterPro" id="IPR051870">
    <property type="entry name" value="Elongin-A_domain"/>
</dbReference>
<dbReference type="PANTHER" id="PTHR15141">
    <property type="entry name" value="TRANSCRIPTION ELONGATION FACTOR B POLYPEPTIDE 3"/>
    <property type="match status" value="1"/>
</dbReference>
<dbReference type="PANTHER" id="PTHR15141:SF76">
    <property type="entry name" value="TRANSCRIPTION ELONGATION FACTOR B POLYPEPTIDE 3"/>
    <property type="match status" value="1"/>
</dbReference>
<dbReference type="Pfam" id="PF08711">
    <property type="entry name" value="Med26"/>
    <property type="match status" value="1"/>
</dbReference>
<feature type="region of interest" description="Disordered" evidence="5">
    <location>
        <begin position="66"/>
        <end position="97"/>
    </location>
</feature>
<keyword evidence="4" id="KW-0175">Coiled coil</keyword>
<feature type="coiled-coil region" evidence="4">
    <location>
        <begin position="286"/>
        <end position="313"/>
    </location>
</feature>
<evidence type="ECO:0000256" key="3">
    <source>
        <dbReference type="PROSITE-ProRule" id="PRU00649"/>
    </source>
</evidence>